<evidence type="ECO:0000313" key="2">
    <source>
        <dbReference type="Proteomes" id="UP000050482"/>
    </source>
</evidence>
<gene>
    <name evidence="1" type="ORF">AN477_13775</name>
</gene>
<sequence>MPSCLTHDSVKITGENIDEVRNSIHASDQQEEIKIDDVISHWVVQDERGQGHDYTAWHNQGRIACELGGDSLWAEWKDDQYENDSTRILLDYGWYVDFDGKMFDENGNSKHGTQVLDTGSM</sequence>
<evidence type="ECO:0000313" key="1">
    <source>
        <dbReference type="EMBL" id="KPV43156.1"/>
    </source>
</evidence>
<accession>A0A0P9D0Y4</accession>
<proteinExistence type="predicted"/>
<dbReference type="EMBL" id="LJCO01000056">
    <property type="protein sequence ID" value="KPV43156.1"/>
    <property type="molecule type" value="Genomic_DNA"/>
</dbReference>
<dbReference type="PATRIC" id="fig|471514.4.peg.3442"/>
<organism evidence="1 2">
    <name type="scientific">Alicyclobacillus ferrooxydans</name>
    <dbReference type="NCBI Taxonomy" id="471514"/>
    <lineage>
        <taxon>Bacteria</taxon>
        <taxon>Bacillati</taxon>
        <taxon>Bacillota</taxon>
        <taxon>Bacilli</taxon>
        <taxon>Bacillales</taxon>
        <taxon>Alicyclobacillaceae</taxon>
        <taxon>Alicyclobacillus</taxon>
    </lineage>
</organism>
<name>A0A0P9D0Y4_9BACL</name>
<dbReference type="AlphaFoldDB" id="A0A0P9D0Y4"/>
<protein>
    <submittedName>
        <fullName evidence="1">Uncharacterized protein</fullName>
    </submittedName>
</protein>
<reference evidence="1 2" key="1">
    <citation type="submission" date="2015-09" db="EMBL/GenBank/DDBJ databases">
        <title>Draft genome sequence of Alicyclobacillus ferrooxydans DSM 22381.</title>
        <authorList>
            <person name="Hemp J."/>
        </authorList>
    </citation>
    <scope>NUCLEOTIDE SEQUENCE [LARGE SCALE GENOMIC DNA]</scope>
    <source>
        <strain evidence="1 2">TC-34</strain>
    </source>
</reference>
<comment type="caution">
    <text evidence="1">The sequence shown here is derived from an EMBL/GenBank/DDBJ whole genome shotgun (WGS) entry which is preliminary data.</text>
</comment>
<dbReference type="RefSeq" id="WP_054969747.1">
    <property type="nucleotide sequence ID" value="NZ_LJCO01000056.1"/>
</dbReference>
<keyword evidence="2" id="KW-1185">Reference proteome</keyword>
<dbReference type="Proteomes" id="UP000050482">
    <property type="component" value="Unassembled WGS sequence"/>
</dbReference>